<dbReference type="GO" id="GO:0016491">
    <property type="term" value="F:oxidoreductase activity"/>
    <property type="evidence" value="ECO:0007669"/>
    <property type="project" value="UniProtKB-KW"/>
</dbReference>
<dbReference type="SUPFAM" id="SSF51735">
    <property type="entry name" value="NAD(P)-binding Rossmann-fold domains"/>
    <property type="match status" value="1"/>
</dbReference>
<dbReference type="GO" id="GO:0005737">
    <property type="term" value="C:cytoplasm"/>
    <property type="evidence" value="ECO:0007669"/>
    <property type="project" value="TreeGrafter"/>
</dbReference>
<sequence length="338" mass="37018">MTIKIGQVGLGRLGRVHAENIVHHLPNAELYAVASVVPEELDYAKHTLGVPYTYTSYSQMINNDALDAVVIVSPSGFHTVQITQALDKGLHVFPEKPLGLEMTSIQKVVEKIEATPQQVFQLGFMRRFDDSYRYAKQLVDQGELGALTTIRCYGIDPSEGLPSFIKFAKGAASGGIFLDMSIHDIDLIRWFTQSEFKSVYALGHNIAAPELNACQELETGACLAELNNGVIAYLLAGRNAHHGYHVETELIGTKGMIRIGNAPEKNLVTLYDANGVVRPTSTHFPERFKAAFVNELRAFIDAIKTQAPASVTGIDGLKSTEVAIAMQQAYETKSIIQL</sequence>
<evidence type="ECO:0000313" key="5">
    <source>
        <dbReference type="EMBL" id="NJI01424.1"/>
    </source>
</evidence>
<dbReference type="Pfam" id="PF01408">
    <property type="entry name" value="GFO_IDH_MocA"/>
    <property type="match status" value="1"/>
</dbReference>
<dbReference type="GO" id="GO:0000166">
    <property type="term" value="F:nucleotide binding"/>
    <property type="evidence" value="ECO:0007669"/>
    <property type="project" value="InterPro"/>
</dbReference>
<dbReference type="GeneID" id="57692666"/>
<organism evidence="5 6">
    <name type="scientific">Staphylococcus agnetis</name>
    <dbReference type="NCBI Taxonomy" id="985762"/>
    <lineage>
        <taxon>Bacteria</taxon>
        <taxon>Bacillati</taxon>
        <taxon>Bacillota</taxon>
        <taxon>Bacilli</taxon>
        <taxon>Bacillales</taxon>
        <taxon>Staphylococcaceae</taxon>
        <taxon>Staphylococcus</taxon>
    </lineage>
</organism>
<dbReference type="AlphaFoldDB" id="A0A2T4MGW8"/>
<feature type="domain" description="GFO/IDH/MocA-like oxidoreductase" evidence="4">
    <location>
        <begin position="132"/>
        <end position="258"/>
    </location>
</feature>
<name>A0A2T4MGW8_9STAP</name>
<reference evidence="5" key="1">
    <citation type="submission" date="2019-11" db="EMBL/GenBank/DDBJ databases">
        <title>Whole genome comparisons of Staphylococcus agnetis isolates from cattle and chickens.</title>
        <authorList>
            <person name="Rhoads D."/>
            <person name="Shwani A."/>
            <person name="Adkins P."/>
            <person name="Calcutt M."/>
            <person name="Middleton J."/>
        </authorList>
    </citation>
    <scope>NUCLEOTIDE SEQUENCE</scope>
    <source>
        <strain evidence="5">1387</strain>
    </source>
</reference>
<proteinExistence type="inferred from homology"/>
<dbReference type="InterPro" id="IPR000683">
    <property type="entry name" value="Gfo/Idh/MocA-like_OxRdtase_N"/>
</dbReference>
<evidence type="ECO:0000256" key="1">
    <source>
        <dbReference type="ARBA" id="ARBA00010928"/>
    </source>
</evidence>
<keyword evidence="2" id="KW-0560">Oxidoreductase</keyword>
<dbReference type="SUPFAM" id="SSF55347">
    <property type="entry name" value="Glyceraldehyde-3-phosphate dehydrogenase-like, C-terminal domain"/>
    <property type="match status" value="1"/>
</dbReference>
<evidence type="ECO:0000259" key="3">
    <source>
        <dbReference type="Pfam" id="PF01408"/>
    </source>
</evidence>
<dbReference type="InterPro" id="IPR055170">
    <property type="entry name" value="GFO_IDH_MocA-like_dom"/>
</dbReference>
<dbReference type="Pfam" id="PF22725">
    <property type="entry name" value="GFO_IDH_MocA_C3"/>
    <property type="match status" value="1"/>
</dbReference>
<dbReference type="PANTHER" id="PTHR42840">
    <property type="entry name" value="NAD(P)-BINDING ROSSMANN-FOLD SUPERFAMILY PROTEIN-RELATED"/>
    <property type="match status" value="1"/>
</dbReference>
<evidence type="ECO:0000259" key="4">
    <source>
        <dbReference type="Pfam" id="PF22725"/>
    </source>
</evidence>
<gene>
    <name evidence="5" type="ORF">GLV84_00790</name>
</gene>
<dbReference type="RefSeq" id="WP_107368952.1">
    <property type="nucleotide sequence ID" value="NZ_CP045927.1"/>
</dbReference>
<protein>
    <submittedName>
        <fullName evidence="5">Inositol 2-dehydrogenase</fullName>
    </submittedName>
</protein>
<accession>A0A2T4MGW8</accession>
<dbReference type="GO" id="GO:0006740">
    <property type="term" value="P:NADPH regeneration"/>
    <property type="evidence" value="ECO:0007669"/>
    <property type="project" value="TreeGrafter"/>
</dbReference>
<dbReference type="PANTHER" id="PTHR42840:SF3">
    <property type="entry name" value="BINDING ROSSMANN FOLD OXIDOREDUCTASE, PUTATIVE (AFU_ORTHOLOGUE AFUA_2G10240)-RELATED"/>
    <property type="match status" value="1"/>
</dbReference>
<dbReference type="Proteomes" id="UP000646308">
    <property type="component" value="Unassembled WGS sequence"/>
</dbReference>
<dbReference type="Gene3D" id="3.30.360.10">
    <property type="entry name" value="Dihydrodipicolinate Reductase, domain 2"/>
    <property type="match status" value="1"/>
</dbReference>
<evidence type="ECO:0000256" key="2">
    <source>
        <dbReference type="ARBA" id="ARBA00023002"/>
    </source>
</evidence>
<evidence type="ECO:0000313" key="6">
    <source>
        <dbReference type="Proteomes" id="UP000646308"/>
    </source>
</evidence>
<dbReference type="Gene3D" id="3.40.50.720">
    <property type="entry name" value="NAD(P)-binding Rossmann-like Domain"/>
    <property type="match status" value="1"/>
</dbReference>
<dbReference type="EMBL" id="WMFL01000013">
    <property type="protein sequence ID" value="NJI01424.1"/>
    <property type="molecule type" value="Genomic_DNA"/>
</dbReference>
<dbReference type="InterPro" id="IPR036291">
    <property type="entry name" value="NAD(P)-bd_dom_sf"/>
</dbReference>
<comment type="similarity">
    <text evidence="1">Belongs to the Gfo/Idh/MocA family.</text>
</comment>
<comment type="caution">
    <text evidence="5">The sequence shown here is derived from an EMBL/GenBank/DDBJ whole genome shotgun (WGS) entry which is preliminary data.</text>
</comment>
<feature type="domain" description="Gfo/Idh/MocA-like oxidoreductase N-terminal" evidence="3">
    <location>
        <begin position="3"/>
        <end position="119"/>
    </location>
</feature>